<keyword evidence="3" id="KW-1185">Reference proteome</keyword>
<gene>
    <name evidence="2" type="ORF">ACHAXA_007388</name>
</gene>
<feature type="compositionally biased region" description="Low complexity" evidence="1">
    <location>
        <begin position="85"/>
        <end position="98"/>
    </location>
</feature>
<dbReference type="Proteomes" id="UP001530377">
    <property type="component" value="Unassembled WGS sequence"/>
</dbReference>
<feature type="region of interest" description="Disordered" evidence="1">
    <location>
        <begin position="1"/>
        <end position="126"/>
    </location>
</feature>
<feature type="compositionally biased region" description="Polar residues" evidence="1">
    <location>
        <begin position="23"/>
        <end position="32"/>
    </location>
</feature>
<evidence type="ECO:0000313" key="3">
    <source>
        <dbReference type="Proteomes" id="UP001530377"/>
    </source>
</evidence>
<evidence type="ECO:0000256" key="1">
    <source>
        <dbReference type="SAM" id="MobiDB-lite"/>
    </source>
</evidence>
<accession>A0ABD3RRF8</accession>
<reference evidence="2 3" key="1">
    <citation type="submission" date="2024-10" db="EMBL/GenBank/DDBJ databases">
        <title>Updated reference genomes for cyclostephanoid diatoms.</title>
        <authorList>
            <person name="Roberts W.R."/>
            <person name="Alverson A.J."/>
        </authorList>
    </citation>
    <scope>NUCLEOTIDE SEQUENCE [LARGE SCALE GENOMIC DNA]</scope>
    <source>
        <strain evidence="2 3">AJA228-03</strain>
    </source>
</reference>
<name>A0ABD3RRF8_9STRA</name>
<sequence>SRGGYYTPTTIPIQPPSLPRPEPTTSQRSNIMSARMRTNILTIALRRGRPSSSSSSSSPFRSSSSSSSIPLASSTTRIRPRRGGSAASSSSPHNAYSSTQQRATPAPPHPSRRANSSMLRDQNATTRLRDAVSCEFSSLRYALMITNGTDGEGTLLRGWDAGVDVDDEDGTSNEKNAW</sequence>
<feature type="compositionally biased region" description="Pro residues" evidence="1">
    <location>
        <begin position="13"/>
        <end position="22"/>
    </location>
</feature>
<dbReference type="EMBL" id="JALLPB020000195">
    <property type="protein sequence ID" value="KAL3815532.1"/>
    <property type="molecule type" value="Genomic_DNA"/>
</dbReference>
<evidence type="ECO:0000313" key="2">
    <source>
        <dbReference type="EMBL" id="KAL3815532.1"/>
    </source>
</evidence>
<protein>
    <submittedName>
        <fullName evidence="2">Uncharacterized protein</fullName>
    </submittedName>
</protein>
<proteinExistence type="predicted"/>
<organism evidence="2 3">
    <name type="scientific">Cyclostephanos tholiformis</name>
    <dbReference type="NCBI Taxonomy" id="382380"/>
    <lineage>
        <taxon>Eukaryota</taxon>
        <taxon>Sar</taxon>
        <taxon>Stramenopiles</taxon>
        <taxon>Ochrophyta</taxon>
        <taxon>Bacillariophyta</taxon>
        <taxon>Coscinodiscophyceae</taxon>
        <taxon>Thalassiosirophycidae</taxon>
        <taxon>Stephanodiscales</taxon>
        <taxon>Stephanodiscaceae</taxon>
        <taxon>Cyclostephanos</taxon>
    </lineage>
</organism>
<dbReference type="AlphaFoldDB" id="A0ABD3RRF8"/>
<feature type="compositionally biased region" description="Low complexity" evidence="1">
    <location>
        <begin position="50"/>
        <end position="74"/>
    </location>
</feature>
<feature type="non-terminal residue" evidence="2">
    <location>
        <position position="1"/>
    </location>
</feature>
<comment type="caution">
    <text evidence="2">The sequence shown here is derived from an EMBL/GenBank/DDBJ whole genome shotgun (WGS) entry which is preliminary data.</text>
</comment>
<feature type="compositionally biased region" description="Polar residues" evidence="1">
    <location>
        <begin position="113"/>
        <end position="126"/>
    </location>
</feature>